<evidence type="ECO:0000256" key="4">
    <source>
        <dbReference type="ARBA" id="ARBA00023242"/>
    </source>
</evidence>
<name>A0ABQ5CLA6_9ASTR</name>
<gene>
    <name evidence="6" type="ORF">Tco_0895601</name>
</gene>
<evidence type="ECO:0000256" key="1">
    <source>
        <dbReference type="ARBA" id="ARBA00004123"/>
    </source>
</evidence>
<comment type="subcellular location">
    <subcellularLocation>
        <location evidence="2">Cytoplasm</location>
    </subcellularLocation>
    <subcellularLocation>
        <location evidence="1">Nucleus</location>
    </subcellularLocation>
</comment>
<sequence length="508" mass="58756">MGLSISCPFAECTDLETSLTSIGLQDDEAKSLVRSLSFKSHESEHDVMIFVPSQKMTVQELQENQSVYAKKNENSDPGSPKDEAAVKLQKFYKSFRTRRKLADCAVLIEQSWWKVLESAELKKSSISFFDIDKHESAVSRWARAKTRAAKVGKGLSKNCKAQKLALQHWLEAIDPRHRYGHNLRFYYLKWLHSQTKEPFFYWLDIGEGKEVNLAEKCSRSKLHQQCIRYLGPMERKAYEVSIENGKLLYERSGEFIDTTKGAKWIFVLRRIVAENGVLKAVWPHSGHYRPTPENFQDFLSFLHENDVDTSNVKMDPVDDDDKEYLGKQNSSARVRTHSSEEEMSEKERLETEITVEEHKKPRLLGSFTKTLSFLEIPKNDDLILNFKTENQSAETMLDGYSDDEQELDMEETVSAESILKRINSHKKRKSFQLGRQLSRRWSTGAGPRIGCLRDYPAELQSHTLEQANLSPKSLKSYQRRNSRSYRTLSSPLNIRWMNLTRSDDFSVI</sequence>
<dbReference type="EMBL" id="BQNB010014229">
    <property type="protein sequence ID" value="GJT25664.1"/>
    <property type="molecule type" value="Genomic_DNA"/>
</dbReference>
<reference evidence="6" key="1">
    <citation type="journal article" date="2022" name="Int. J. Mol. Sci.">
        <title>Draft Genome of Tanacetum Coccineum: Genomic Comparison of Closely Related Tanacetum-Family Plants.</title>
        <authorList>
            <person name="Yamashiro T."/>
            <person name="Shiraishi A."/>
            <person name="Nakayama K."/>
            <person name="Satake H."/>
        </authorList>
    </citation>
    <scope>NUCLEOTIDE SEQUENCE</scope>
</reference>
<evidence type="ECO:0000313" key="7">
    <source>
        <dbReference type="Proteomes" id="UP001151760"/>
    </source>
</evidence>
<dbReference type="PANTHER" id="PTHR31250:SF48">
    <property type="entry name" value="CALMODULIN-BINDING FAMILY PROTEIN"/>
    <property type="match status" value="1"/>
</dbReference>
<organism evidence="6 7">
    <name type="scientific">Tanacetum coccineum</name>
    <dbReference type="NCBI Taxonomy" id="301880"/>
    <lineage>
        <taxon>Eukaryota</taxon>
        <taxon>Viridiplantae</taxon>
        <taxon>Streptophyta</taxon>
        <taxon>Embryophyta</taxon>
        <taxon>Tracheophyta</taxon>
        <taxon>Spermatophyta</taxon>
        <taxon>Magnoliopsida</taxon>
        <taxon>eudicotyledons</taxon>
        <taxon>Gunneridae</taxon>
        <taxon>Pentapetalae</taxon>
        <taxon>asterids</taxon>
        <taxon>campanulids</taxon>
        <taxon>Asterales</taxon>
        <taxon>Asteraceae</taxon>
        <taxon>Asteroideae</taxon>
        <taxon>Anthemideae</taxon>
        <taxon>Anthemidinae</taxon>
        <taxon>Tanacetum</taxon>
    </lineage>
</organism>
<accession>A0ABQ5CLA6</accession>
<evidence type="ECO:0000256" key="5">
    <source>
        <dbReference type="SAM" id="MobiDB-lite"/>
    </source>
</evidence>
<keyword evidence="7" id="KW-1185">Reference proteome</keyword>
<feature type="region of interest" description="Disordered" evidence="5">
    <location>
        <begin position="314"/>
        <end position="348"/>
    </location>
</feature>
<reference evidence="6" key="2">
    <citation type="submission" date="2022-01" db="EMBL/GenBank/DDBJ databases">
        <authorList>
            <person name="Yamashiro T."/>
            <person name="Shiraishi A."/>
            <person name="Satake H."/>
            <person name="Nakayama K."/>
        </authorList>
    </citation>
    <scope>NUCLEOTIDE SEQUENCE</scope>
</reference>
<dbReference type="PANTHER" id="PTHR31250">
    <property type="entry name" value="IQ DOMAIN-CONTAINING PROTEIN IQM3"/>
    <property type="match status" value="1"/>
</dbReference>
<comment type="caution">
    <text evidence="6">The sequence shown here is derived from an EMBL/GenBank/DDBJ whole genome shotgun (WGS) entry which is preliminary data.</text>
</comment>
<feature type="compositionally biased region" description="Basic and acidic residues" evidence="5">
    <location>
        <begin position="337"/>
        <end position="348"/>
    </location>
</feature>
<proteinExistence type="predicted"/>
<dbReference type="Proteomes" id="UP001151760">
    <property type="component" value="Unassembled WGS sequence"/>
</dbReference>
<dbReference type="InterPro" id="IPR044159">
    <property type="entry name" value="IQM"/>
</dbReference>
<evidence type="ECO:0000256" key="3">
    <source>
        <dbReference type="ARBA" id="ARBA00022490"/>
    </source>
</evidence>
<protein>
    <recommendedName>
        <fullName evidence="8">IQ domain-containing protein IQM2-like</fullName>
    </recommendedName>
</protein>
<keyword evidence="3" id="KW-0963">Cytoplasm</keyword>
<keyword evidence="4" id="KW-0539">Nucleus</keyword>
<evidence type="ECO:0000256" key="2">
    <source>
        <dbReference type="ARBA" id="ARBA00004496"/>
    </source>
</evidence>
<evidence type="ECO:0008006" key="8">
    <source>
        <dbReference type="Google" id="ProtNLM"/>
    </source>
</evidence>
<evidence type="ECO:0000313" key="6">
    <source>
        <dbReference type="EMBL" id="GJT25664.1"/>
    </source>
</evidence>